<feature type="signal peptide" evidence="1">
    <location>
        <begin position="1"/>
        <end position="18"/>
    </location>
</feature>
<organism evidence="2 3">
    <name type="scientific">Septoria linicola</name>
    <dbReference type="NCBI Taxonomy" id="215465"/>
    <lineage>
        <taxon>Eukaryota</taxon>
        <taxon>Fungi</taxon>
        <taxon>Dikarya</taxon>
        <taxon>Ascomycota</taxon>
        <taxon>Pezizomycotina</taxon>
        <taxon>Dothideomycetes</taxon>
        <taxon>Dothideomycetidae</taxon>
        <taxon>Mycosphaerellales</taxon>
        <taxon>Mycosphaerellaceae</taxon>
        <taxon>Septoria</taxon>
    </lineage>
</organism>
<dbReference type="EMBL" id="CP099420">
    <property type="protein sequence ID" value="USW51534.1"/>
    <property type="molecule type" value="Genomic_DNA"/>
</dbReference>
<evidence type="ECO:0000313" key="3">
    <source>
        <dbReference type="Proteomes" id="UP001056384"/>
    </source>
</evidence>
<keyword evidence="3" id="KW-1185">Reference proteome</keyword>
<gene>
    <name evidence="2" type="ORF">Slin15195_G048530</name>
</gene>
<protein>
    <submittedName>
        <fullName evidence="2">Uncharacterized protein</fullName>
    </submittedName>
</protein>
<reference evidence="2" key="1">
    <citation type="submission" date="2022-06" db="EMBL/GenBank/DDBJ databases">
        <title>Complete genome sequences of two strains of the flax pathogen Septoria linicola.</title>
        <authorList>
            <person name="Lapalu N."/>
            <person name="Simon A."/>
            <person name="Demenou B."/>
            <person name="Paumier D."/>
            <person name="Guillot M.-P."/>
            <person name="Gout L."/>
            <person name="Valade R."/>
        </authorList>
    </citation>
    <scope>NUCLEOTIDE SEQUENCE</scope>
    <source>
        <strain evidence="2">SE15195</strain>
    </source>
</reference>
<keyword evidence="1" id="KW-0732">Signal</keyword>
<dbReference type="OrthoDB" id="3621169at2759"/>
<proteinExistence type="predicted"/>
<evidence type="ECO:0000256" key="1">
    <source>
        <dbReference type="SAM" id="SignalP"/>
    </source>
</evidence>
<feature type="chain" id="PRO_5040318171" evidence="1">
    <location>
        <begin position="19"/>
        <end position="79"/>
    </location>
</feature>
<dbReference type="AlphaFoldDB" id="A0A9Q9ANN8"/>
<name>A0A9Q9ANN8_9PEZI</name>
<accession>A0A9Q9ANN8</accession>
<evidence type="ECO:0000313" key="2">
    <source>
        <dbReference type="EMBL" id="USW51534.1"/>
    </source>
</evidence>
<sequence length="79" mass="8083">MQFSIITIIAAISSVALAQSPRPWCDRGASGNGLCEQAGRFIFCCAANKGGAFVNHKEDAYDAGIGACLGGLGTVMCAK</sequence>
<dbReference type="Proteomes" id="UP001056384">
    <property type="component" value="Chromosome 3"/>
</dbReference>